<dbReference type="EMBL" id="BEXB01000001">
    <property type="protein sequence ID" value="GAY74629.1"/>
    <property type="molecule type" value="Genomic_DNA"/>
</dbReference>
<evidence type="ECO:0000313" key="2">
    <source>
        <dbReference type="Proteomes" id="UP000319716"/>
    </source>
</evidence>
<dbReference type="SUPFAM" id="SSF51735">
    <property type="entry name" value="NAD(P)-binding Rossmann-fold domains"/>
    <property type="match status" value="1"/>
</dbReference>
<sequence>MTMNMLLITGASGAIGSAAARALAASGSSLYLHYYSSKEEAEELQRELRKSFSKSGFFSRLRGPF</sequence>
<comment type="caution">
    <text evidence="1">The sequence shown here is derived from an EMBL/GenBank/DDBJ whole genome shotgun (WGS) entry which is preliminary data.</text>
</comment>
<dbReference type="Gene3D" id="3.40.50.720">
    <property type="entry name" value="NAD(P)-binding Rossmann-like Domain"/>
    <property type="match status" value="1"/>
</dbReference>
<gene>
    <name evidence="1" type="ORF">NBRC111894_183</name>
</gene>
<dbReference type="Pfam" id="PF00106">
    <property type="entry name" value="adh_short"/>
    <property type="match status" value="1"/>
</dbReference>
<proteinExistence type="predicted"/>
<dbReference type="InterPro" id="IPR002347">
    <property type="entry name" value="SDR_fam"/>
</dbReference>
<name>A0A4Y1Z6M4_9BACL</name>
<accession>A0A4Y1Z6M4</accession>
<dbReference type="InterPro" id="IPR036291">
    <property type="entry name" value="NAD(P)-bd_dom_sf"/>
</dbReference>
<dbReference type="Proteomes" id="UP000319716">
    <property type="component" value="Unassembled WGS sequence"/>
</dbReference>
<organism evidence="1 2">
    <name type="scientific">Sporolactobacillus inulinus</name>
    <dbReference type="NCBI Taxonomy" id="2078"/>
    <lineage>
        <taxon>Bacteria</taxon>
        <taxon>Bacillati</taxon>
        <taxon>Bacillota</taxon>
        <taxon>Bacilli</taxon>
        <taxon>Bacillales</taxon>
        <taxon>Sporolactobacillaceae</taxon>
        <taxon>Sporolactobacillus</taxon>
    </lineage>
</organism>
<dbReference type="AlphaFoldDB" id="A0A4Y1Z6M4"/>
<dbReference type="RefSeq" id="WP_373865370.1">
    <property type="nucleotide sequence ID" value="NZ_BEXB01000001.1"/>
</dbReference>
<evidence type="ECO:0000313" key="1">
    <source>
        <dbReference type="EMBL" id="GAY74629.1"/>
    </source>
</evidence>
<protein>
    <recommendedName>
        <fullName evidence="3">3-oxoacyl-[acyl-carrier-protein] reductase</fullName>
    </recommendedName>
</protein>
<reference evidence="1 2" key="1">
    <citation type="submission" date="2017-11" db="EMBL/GenBank/DDBJ databases">
        <title>Draft Genome Sequence of Sporolactobacillus inulinus NBRC 111894 Isolated from Koso, a Japanese Sugar-Vegetable Fermented Beverage.</title>
        <authorList>
            <person name="Chiou T.Y."/>
            <person name="Oshima K."/>
            <person name="Suda W."/>
            <person name="Hattori M."/>
            <person name="Takahashi T."/>
        </authorList>
    </citation>
    <scope>NUCLEOTIDE SEQUENCE [LARGE SCALE GENOMIC DNA]</scope>
    <source>
        <strain evidence="1 2">NBRC111894</strain>
    </source>
</reference>
<evidence type="ECO:0008006" key="3">
    <source>
        <dbReference type="Google" id="ProtNLM"/>
    </source>
</evidence>